<evidence type="ECO:0000256" key="1">
    <source>
        <dbReference type="SAM" id="SignalP"/>
    </source>
</evidence>
<gene>
    <name evidence="2" type="ORF">AMJ87_02235</name>
</gene>
<dbReference type="EMBL" id="LJUO01000012">
    <property type="protein sequence ID" value="KPK73271.1"/>
    <property type="molecule type" value="Genomic_DNA"/>
</dbReference>
<keyword evidence="1" id="KW-0732">Signal</keyword>
<proteinExistence type="predicted"/>
<dbReference type="Proteomes" id="UP000051096">
    <property type="component" value="Unassembled WGS sequence"/>
</dbReference>
<dbReference type="Gene3D" id="2.60.40.10">
    <property type="entry name" value="Immunoglobulins"/>
    <property type="match status" value="1"/>
</dbReference>
<organism evidence="2 3">
    <name type="scientific">candidate division WOR_3 bacterium SM23_60</name>
    <dbReference type="NCBI Taxonomy" id="1703780"/>
    <lineage>
        <taxon>Bacteria</taxon>
        <taxon>Bacteria division WOR-3</taxon>
    </lineage>
</organism>
<dbReference type="PROSITE" id="PS51257">
    <property type="entry name" value="PROKAR_LIPOPROTEIN"/>
    <property type="match status" value="1"/>
</dbReference>
<feature type="chain" id="PRO_5006646957" description="Omp28-related outer membrane protein" evidence="1">
    <location>
        <begin position="27"/>
        <end position="257"/>
    </location>
</feature>
<accession>A0A0S8GJS6</accession>
<evidence type="ECO:0008006" key="4">
    <source>
        <dbReference type="Google" id="ProtNLM"/>
    </source>
</evidence>
<name>A0A0S8GJS6_UNCW3</name>
<evidence type="ECO:0000313" key="3">
    <source>
        <dbReference type="Proteomes" id="UP000051096"/>
    </source>
</evidence>
<dbReference type="InterPro" id="IPR013783">
    <property type="entry name" value="Ig-like_fold"/>
</dbReference>
<dbReference type="SUPFAM" id="SSF52833">
    <property type="entry name" value="Thioredoxin-like"/>
    <property type="match status" value="1"/>
</dbReference>
<reference evidence="2 3" key="1">
    <citation type="journal article" date="2015" name="Microbiome">
        <title>Genomic resolution of linkages in carbon, nitrogen, and sulfur cycling among widespread estuary sediment bacteria.</title>
        <authorList>
            <person name="Baker B.J."/>
            <person name="Lazar C.S."/>
            <person name="Teske A.P."/>
            <person name="Dick G.J."/>
        </authorList>
    </citation>
    <scope>NUCLEOTIDE SEQUENCE [LARGE SCALE GENOMIC DNA]</scope>
    <source>
        <strain evidence="2">SM23_60</strain>
    </source>
</reference>
<feature type="signal peptide" evidence="1">
    <location>
        <begin position="1"/>
        <end position="26"/>
    </location>
</feature>
<comment type="caution">
    <text evidence="2">The sequence shown here is derived from an EMBL/GenBank/DDBJ whole genome shotgun (WGS) entry which is preliminary data.</text>
</comment>
<dbReference type="InterPro" id="IPR036249">
    <property type="entry name" value="Thioredoxin-like_sf"/>
</dbReference>
<sequence length="257" mass="28809">MPRQRGVTKKWIYVSAVLLIVLSCSEAPVVEDDPTGRIVLAELFTHAFCANCPFSKRALDSLSEEYGDSLAVIAYHKRFFLDTLSPANVAVRESLYQVTVQPTVIFDGINTVLTEDPSQNYQVYRGWIVSERNRAPQLRLHLEASVSATLLELTVYVTVIDSVQPGDYHVFYVVYEDSVQFSHPAATDSFFSFVVRKIAPDPYGSSIELEFPDSSVYAETVVLDDTWDTDKLGVVAFVQEMSSHDILQAVVVKRLIE</sequence>
<evidence type="ECO:0000313" key="2">
    <source>
        <dbReference type="EMBL" id="KPK73271.1"/>
    </source>
</evidence>
<dbReference type="AlphaFoldDB" id="A0A0S8GJS6"/>
<protein>
    <recommendedName>
        <fullName evidence="4">Omp28-related outer membrane protein</fullName>
    </recommendedName>
</protein>